<dbReference type="Proteomes" id="UP001154282">
    <property type="component" value="Unassembled WGS sequence"/>
</dbReference>
<dbReference type="EMBL" id="CAMGYJ010000003">
    <property type="protein sequence ID" value="CAI0395295.1"/>
    <property type="molecule type" value="Genomic_DNA"/>
</dbReference>
<accession>A0AAV0ICD6</accession>
<feature type="region of interest" description="Disordered" evidence="1">
    <location>
        <begin position="25"/>
        <end position="54"/>
    </location>
</feature>
<dbReference type="PANTHER" id="PTHR34190">
    <property type="entry name" value="EXPRESSED PROTEIN"/>
    <property type="match status" value="1"/>
</dbReference>
<dbReference type="AlphaFoldDB" id="A0AAV0ICD6"/>
<keyword evidence="3" id="KW-1185">Reference proteome</keyword>
<evidence type="ECO:0000313" key="3">
    <source>
        <dbReference type="Proteomes" id="UP001154282"/>
    </source>
</evidence>
<protein>
    <submittedName>
        <fullName evidence="2">Uncharacterized protein</fullName>
    </submittedName>
</protein>
<gene>
    <name evidence="2" type="ORF">LITE_LOCUS8665</name>
</gene>
<feature type="region of interest" description="Disordered" evidence="1">
    <location>
        <begin position="109"/>
        <end position="136"/>
    </location>
</feature>
<name>A0AAV0ICD6_9ROSI</name>
<organism evidence="2 3">
    <name type="scientific">Linum tenue</name>
    <dbReference type="NCBI Taxonomy" id="586396"/>
    <lineage>
        <taxon>Eukaryota</taxon>
        <taxon>Viridiplantae</taxon>
        <taxon>Streptophyta</taxon>
        <taxon>Embryophyta</taxon>
        <taxon>Tracheophyta</taxon>
        <taxon>Spermatophyta</taxon>
        <taxon>Magnoliopsida</taxon>
        <taxon>eudicotyledons</taxon>
        <taxon>Gunneridae</taxon>
        <taxon>Pentapetalae</taxon>
        <taxon>rosids</taxon>
        <taxon>fabids</taxon>
        <taxon>Malpighiales</taxon>
        <taxon>Linaceae</taxon>
        <taxon>Linum</taxon>
    </lineage>
</organism>
<evidence type="ECO:0000313" key="2">
    <source>
        <dbReference type="EMBL" id="CAI0395295.1"/>
    </source>
</evidence>
<feature type="region of interest" description="Disordered" evidence="1">
    <location>
        <begin position="149"/>
        <end position="172"/>
    </location>
</feature>
<feature type="compositionally biased region" description="Low complexity" evidence="1">
    <location>
        <begin position="33"/>
        <end position="54"/>
    </location>
</feature>
<comment type="caution">
    <text evidence="2">The sequence shown here is derived from an EMBL/GenBank/DDBJ whole genome shotgun (WGS) entry which is preliminary data.</text>
</comment>
<reference evidence="2" key="1">
    <citation type="submission" date="2022-08" db="EMBL/GenBank/DDBJ databases">
        <authorList>
            <person name="Gutierrez-Valencia J."/>
        </authorList>
    </citation>
    <scope>NUCLEOTIDE SEQUENCE</scope>
</reference>
<dbReference type="PANTHER" id="PTHR34190:SF4">
    <property type="entry name" value="EXPRESSED PROTEIN"/>
    <property type="match status" value="1"/>
</dbReference>
<sequence length="172" mass="18876">MTASEEPILSRLDRLDNMLRQLEEIKAAGSGRSSPPTTTTTSSPSTPSSWTAAASSQVSFADSSPRSRCRPLESVMVEVGMKGSLMDRIHFVEDRMLKLCTQVEEELTGEERRMSAAAEEEEEVTSPGGSRKKKGLKGLVRKIIKGNHHHHHNHNHLPMDHATHSKLGATPS</sequence>
<evidence type="ECO:0000256" key="1">
    <source>
        <dbReference type="SAM" id="MobiDB-lite"/>
    </source>
</evidence>
<proteinExistence type="predicted"/>